<dbReference type="KEGG" id="cme:CYME_CMF124C"/>
<reference evidence="1 2" key="1">
    <citation type="journal article" date="2004" name="Nature">
        <title>Genome sequence of the ultrasmall unicellular red alga Cyanidioschyzon merolae 10D.</title>
        <authorList>
            <person name="Matsuzaki M."/>
            <person name="Misumi O."/>
            <person name="Shin-i T."/>
            <person name="Maruyama S."/>
            <person name="Takahara M."/>
            <person name="Miyagishima S."/>
            <person name="Mori T."/>
            <person name="Nishida K."/>
            <person name="Yagisawa F."/>
            <person name="Nishida K."/>
            <person name="Yoshida Y."/>
            <person name="Nishimura Y."/>
            <person name="Nakao S."/>
            <person name="Kobayashi T."/>
            <person name="Momoyama Y."/>
            <person name="Higashiyama T."/>
            <person name="Minoda A."/>
            <person name="Sano M."/>
            <person name="Nomoto H."/>
            <person name="Oishi K."/>
            <person name="Hayashi H."/>
            <person name="Ohta F."/>
            <person name="Nishizaka S."/>
            <person name="Haga S."/>
            <person name="Miura S."/>
            <person name="Morishita T."/>
            <person name="Kabeya Y."/>
            <person name="Terasawa K."/>
            <person name="Suzuki Y."/>
            <person name="Ishii Y."/>
            <person name="Asakawa S."/>
            <person name="Takano H."/>
            <person name="Ohta N."/>
            <person name="Kuroiwa H."/>
            <person name="Tanaka K."/>
            <person name="Shimizu N."/>
            <person name="Sugano S."/>
            <person name="Sato N."/>
            <person name="Nozaki H."/>
            <person name="Ogasawara N."/>
            <person name="Kohara Y."/>
            <person name="Kuroiwa T."/>
        </authorList>
    </citation>
    <scope>NUCLEOTIDE SEQUENCE [LARGE SCALE GENOMIC DNA]</scope>
    <source>
        <strain evidence="1 2">10D</strain>
    </source>
</reference>
<protein>
    <submittedName>
        <fullName evidence="1">Uncharacterized protein</fullName>
    </submittedName>
</protein>
<gene>
    <name evidence="1" type="ORF">CYME_CMF124C</name>
</gene>
<dbReference type="AlphaFoldDB" id="M1VFX5"/>
<dbReference type="PANTHER" id="PTHR12975">
    <property type="entry name" value="TRANSPORT PROTEIN TRAPP"/>
    <property type="match status" value="1"/>
</dbReference>
<evidence type="ECO:0000313" key="2">
    <source>
        <dbReference type="Proteomes" id="UP000007014"/>
    </source>
</evidence>
<dbReference type="PANTHER" id="PTHR12975:SF6">
    <property type="entry name" value="TRAFFICKING PROTEIN PARTICLE COMPLEX SUBUNIT 8"/>
    <property type="match status" value="1"/>
</dbReference>
<name>M1VFX5_CYAM1</name>
<reference evidence="1 2" key="2">
    <citation type="journal article" date="2007" name="BMC Biol.">
        <title>A 100%-complete sequence reveals unusually simple genomic features in the hot-spring red alga Cyanidioschyzon merolae.</title>
        <authorList>
            <person name="Nozaki H."/>
            <person name="Takano H."/>
            <person name="Misumi O."/>
            <person name="Terasawa K."/>
            <person name="Matsuzaki M."/>
            <person name="Maruyama S."/>
            <person name="Nishida K."/>
            <person name="Yagisawa F."/>
            <person name="Yoshida Y."/>
            <person name="Fujiwara T."/>
            <person name="Takio S."/>
            <person name="Tamura K."/>
            <person name="Chung S.J."/>
            <person name="Nakamura S."/>
            <person name="Kuroiwa H."/>
            <person name="Tanaka K."/>
            <person name="Sato N."/>
            <person name="Kuroiwa T."/>
        </authorList>
    </citation>
    <scope>NUCLEOTIDE SEQUENCE [LARGE SCALE GENOMIC DNA]</scope>
    <source>
        <strain evidence="1 2">10D</strain>
    </source>
</reference>
<dbReference type="OrthoDB" id="10503684at2759"/>
<dbReference type="Gramene" id="CMF124CT">
    <property type="protein sequence ID" value="CMF124CT"/>
    <property type="gene ID" value="CMF124C"/>
</dbReference>
<dbReference type="RefSeq" id="XP_005535779.1">
    <property type="nucleotide sequence ID" value="XM_005535722.1"/>
</dbReference>
<dbReference type="EMBL" id="AP006488">
    <property type="protein sequence ID" value="BAM79493.1"/>
    <property type="molecule type" value="Genomic_DNA"/>
</dbReference>
<accession>M1VFX5</accession>
<organism evidence="1 2">
    <name type="scientific">Cyanidioschyzon merolae (strain NIES-3377 / 10D)</name>
    <name type="common">Unicellular red alga</name>
    <dbReference type="NCBI Taxonomy" id="280699"/>
    <lineage>
        <taxon>Eukaryota</taxon>
        <taxon>Rhodophyta</taxon>
        <taxon>Bangiophyceae</taxon>
        <taxon>Cyanidiales</taxon>
        <taxon>Cyanidiaceae</taxon>
        <taxon>Cyanidioschyzon</taxon>
    </lineage>
</organism>
<dbReference type="GO" id="GO:1990072">
    <property type="term" value="C:TRAPPIII protein complex"/>
    <property type="evidence" value="ECO:0007669"/>
    <property type="project" value="TreeGrafter"/>
</dbReference>
<keyword evidence="2" id="KW-1185">Reference proteome</keyword>
<dbReference type="Pfam" id="PF12739">
    <property type="entry name" value="TRAPPC-Trs85"/>
    <property type="match status" value="1"/>
</dbReference>
<sequence>MLSESLQSFLKLRTAPLVLVAATPGVETLLERLFAELFQRNELVDARSLGSVSIAELAVQAAPRIFGVSLTETDKQTNLSKAGSEDSRATPTPFLRFLSVHDAVQYLNLREDDPSSESHNALAWNSPISSGALPPRDVLRCWQAALRKQKREQLSLGNASSLILSVLSLAPFGLPHFIFDHPIAQVVFASVNDSEDDILNCLLRDDASGCRFHTGTLDSRRPLFILEISAESSAGSDGMKRTEIEFSTQDGSRGTRIMVDAAEWSRSADLREYISLYFGRWIHSIIQSEIESRVDQRDRAGRIVRNQFRAWFSSGQSKTREGVIPGHRLGLSPRVMPYIYLWNSAEMRAFFLGYMLVAQEKYSEALAVFRMLSSDFRADHSLIYSAAASECQAIALILKGSNESLEVMELLQHATENYRNAGRFLDAVRTLTLLATTCIEYNNLSRAADLLLEESLPEIDWLRKAPNALGRLRKLCTAACLELAGECFRVLRRPRRHRTCQMCLSMAAECFTAAKFFDEGHRLFARICDHLAKKSWSWIEAYVNLCTGRTAWMCGNISDAYQRYTAFLSDLKPSRVDDIAVLRETVLVASALGEATRASSCRFPLLDHRSIVFAEENRILESPQLSEWKAMWGALDAFREAQRTLEAAGASIDQQHWDAELTSLDTVMDLLGGQERHVHGMLRVSAGEKIVVTCRLENPLRAPIELDDIILRMRRVSMNHLLRESGSSARLCVPVETAETVRISHNSDGLLRGVFAISESGAFEVEGISWRVHSPLFEPSLICYAFYELNESPKAMNSKDLRKGLGASSRESCGHLAVEVGPPAPLLTLNTPLIPKTVMNGEIWHTSITLANSSLVDIHNISLSWSPESDLSMRVMQCTSSSTEVTVQHGRRVVSVRCTLQHGDSLEFKVALWCRHHISERSMDLRIAPRFLRLLIFSTSETPTARRSKLLPVRIGVLAEDSVSVLPCHLEHLALETTSPSSITGQGSAVSYGNCDGTIIGLQIQNVNPNGMTLEIQHLHACHRGQYLWYEPLFTFASPKLALQQYDKANLLLHSKPETSHSGDDPELLSFVSGTDFEVFLPEIFPSEPGTTRKPFDLDDLFVCLFWRTLDNGDGGQRTGLTALNITAAQRPPQTNDYVQKEESLLLAADTLAIVPCEHGVRGEVLVPKNNAYSSLACVDTSKIPSDFAVWSGHIFKSVALRKFASDAQLDVFLISRDPKR</sequence>
<dbReference type="HOGENOM" id="CLU_268671_0_0_1"/>
<proteinExistence type="predicted"/>
<dbReference type="GeneID" id="16993013"/>
<evidence type="ECO:0000313" key="1">
    <source>
        <dbReference type="EMBL" id="BAM79493.1"/>
    </source>
</evidence>
<dbReference type="STRING" id="280699.M1VFX5"/>
<dbReference type="Proteomes" id="UP000007014">
    <property type="component" value="Chromosome 6"/>
</dbReference>
<dbReference type="InterPro" id="IPR024420">
    <property type="entry name" value="TRAPP_III_complex_Trs85"/>
</dbReference>